<dbReference type="AlphaFoldDB" id="A0A0J6ZP97"/>
<dbReference type="GO" id="GO:0015888">
    <property type="term" value="P:thiamine transport"/>
    <property type="evidence" value="ECO:0007669"/>
    <property type="project" value="TreeGrafter"/>
</dbReference>
<dbReference type="InParanoid" id="A0A0J6ZP97"/>
<protein>
    <recommendedName>
        <fullName evidence="4">Iron ABC transporter substrate-binding protein</fullName>
    </recommendedName>
</protein>
<reference evidence="2 3" key="1">
    <citation type="submission" date="2015-06" db="EMBL/GenBank/DDBJ databases">
        <title>Draft genome sequence of beer spoilage bacterium Megasphaera cerevisiae type strain 20462.</title>
        <authorList>
            <person name="Kutumbaka K."/>
            <person name="Pasmowitz J."/>
            <person name="Mategko J."/>
            <person name="Reyes D."/>
            <person name="Friedrich A."/>
            <person name="Han S."/>
            <person name="Martens-Habbena W."/>
            <person name="Neal-McKinney J."/>
            <person name="Janagama H.K."/>
            <person name="Nadala C."/>
            <person name="Samadpour M."/>
        </authorList>
    </citation>
    <scope>NUCLEOTIDE SEQUENCE [LARGE SCALE GENOMIC DNA]</scope>
    <source>
        <strain evidence="2 3">DSM 20462</strain>
    </source>
</reference>
<dbReference type="OrthoDB" id="3034376at2"/>
<gene>
    <name evidence="2" type="ORF">AB840_06770</name>
</gene>
<dbReference type="Proteomes" id="UP000036503">
    <property type="component" value="Unassembled WGS sequence"/>
</dbReference>
<evidence type="ECO:0000313" key="3">
    <source>
        <dbReference type="Proteomes" id="UP000036503"/>
    </source>
</evidence>
<comment type="caution">
    <text evidence="2">The sequence shown here is derived from an EMBL/GenBank/DDBJ whole genome shotgun (WGS) entry which is preliminary data.</text>
</comment>
<proteinExistence type="predicted"/>
<dbReference type="STRING" id="39029.BSR42_08325"/>
<dbReference type="SUPFAM" id="SSF53850">
    <property type="entry name" value="Periplasmic binding protein-like II"/>
    <property type="match status" value="1"/>
</dbReference>
<name>A0A0J6ZP97_9FIRM</name>
<evidence type="ECO:0000313" key="2">
    <source>
        <dbReference type="EMBL" id="KMO86711.1"/>
    </source>
</evidence>
<keyword evidence="3" id="KW-1185">Reference proteome</keyword>
<accession>A0A0J6ZP97</accession>
<dbReference type="PANTHER" id="PTHR30006:SF2">
    <property type="entry name" value="ABC TRANSPORTER SUBSTRATE-BINDING PROTEIN"/>
    <property type="match status" value="1"/>
</dbReference>
<dbReference type="GO" id="GO:0030976">
    <property type="term" value="F:thiamine pyrophosphate binding"/>
    <property type="evidence" value="ECO:0007669"/>
    <property type="project" value="TreeGrafter"/>
</dbReference>
<dbReference type="GO" id="GO:0030288">
    <property type="term" value="C:outer membrane-bounded periplasmic space"/>
    <property type="evidence" value="ECO:0007669"/>
    <property type="project" value="TreeGrafter"/>
</dbReference>
<dbReference type="EMBL" id="LEKT01000017">
    <property type="protein sequence ID" value="KMO86711.1"/>
    <property type="molecule type" value="Genomic_DNA"/>
</dbReference>
<dbReference type="PANTHER" id="PTHR30006">
    <property type="entry name" value="THIAMINE-BINDING PERIPLASMIC PROTEIN-RELATED"/>
    <property type="match status" value="1"/>
</dbReference>
<dbReference type="Gene3D" id="3.40.190.10">
    <property type="entry name" value="Periplasmic binding protein-like II"/>
    <property type="match status" value="2"/>
</dbReference>
<dbReference type="GO" id="GO:0030975">
    <property type="term" value="F:thiamine binding"/>
    <property type="evidence" value="ECO:0007669"/>
    <property type="project" value="TreeGrafter"/>
</dbReference>
<organism evidence="2 3">
    <name type="scientific">Megasphaera cerevisiae DSM 20462</name>
    <dbReference type="NCBI Taxonomy" id="1122219"/>
    <lineage>
        <taxon>Bacteria</taxon>
        <taxon>Bacillati</taxon>
        <taxon>Bacillota</taxon>
        <taxon>Negativicutes</taxon>
        <taxon>Veillonellales</taxon>
        <taxon>Veillonellaceae</taxon>
        <taxon>Megasphaera</taxon>
    </lineage>
</organism>
<evidence type="ECO:0000256" key="1">
    <source>
        <dbReference type="ARBA" id="ARBA00022729"/>
    </source>
</evidence>
<sequence length="347" mass="39147">MKKYLPIVAVIIFILALLGFSNHVMEQQKLQEAQAAYEEERHLLVYSDMPDDVNAGLAQAFYKRTGMRVQIQSKTDDQIGDLLGSAAERQPDVILASEPMLRRLQKQEILKPFASEQTETVPYAFKSADGYWTGLWLDPIVFVVSKEYYAQKGLHIQNWDDLLTDPMLRLAFPDLASMDMAGDFLCSFVEMKGVDAAGLYLRALQSHVAAYSKSMSVSVRRVASGEADIGVVDAAMARQYKHDGAPLYILYPQDGTSYWLTGAAVTQWCAEDELAASFMNWLFSADVEAILRRNHIFLTYASETAPQEADAKGQKLVLFPVKKQYTDAGRKELQDWWIKTIRFGKEQ</sequence>
<dbReference type="RefSeq" id="WP_048514073.1">
    <property type="nucleotide sequence ID" value="NZ_FUXD01000018.1"/>
</dbReference>
<dbReference type="Pfam" id="PF13531">
    <property type="entry name" value="SBP_bac_11"/>
    <property type="match status" value="1"/>
</dbReference>
<evidence type="ECO:0008006" key="4">
    <source>
        <dbReference type="Google" id="ProtNLM"/>
    </source>
</evidence>
<keyword evidence="1" id="KW-0732">Signal</keyword>
<dbReference type="PATRIC" id="fig|1122219.3.peg.853"/>